<dbReference type="Proteomes" id="UP001597526">
    <property type="component" value="Unassembled WGS sequence"/>
</dbReference>
<sequence>MLKAVQHTTAILVFANSASQEFEQKPFVKSAVVFEALNKETLNKVKKTKLPYFHFTEKEQFGNSFGERFVNAIQKVYEKGYKNIITIGNDSPQLKTSHLLEAYKQLQLGKTVLGPTFDGGFYLMGLHKSNFDASLFLRLPWQRFGLFNRISQLFENSNSHLHRLPVFEDIDTAVDVVKLLGFSRSIAFTILKILRAIEEKVLKVFSARAFNYSDSYSSPLFNKGSPVLLHLL</sequence>
<dbReference type="PANTHER" id="PTHR36529:SF1">
    <property type="entry name" value="GLYCOSYLTRANSFERASE"/>
    <property type="match status" value="1"/>
</dbReference>
<reference evidence="2" key="1">
    <citation type="journal article" date="2019" name="Int. J. Syst. Evol. Microbiol.">
        <title>The Global Catalogue of Microorganisms (GCM) 10K type strain sequencing project: providing services to taxonomists for standard genome sequencing and annotation.</title>
        <authorList>
            <consortium name="The Broad Institute Genomics Platform"/>
            <consortium name="The Broad Institute Genome Sequencing Center for Infectious Disease"/>
            <person name="Wu L."/>
            <person name="Ma J."/>
        </authorList>
    </citation>
    <scope>NUCLEOTIDE SEQUENCE [LARGE SCALE GENOMIC DNA]</scope>
    <source>
        <strain evidence="2">KCTC 52368</strain>
    </source>
</reference>
<dbReference type="InterPro" id="IPR029044">
    <property type="entry name" value="Nucleotide-diphossugar_trans"/>
</dbReference>
<keyword evidence="2" id="KW-1185">Reference proteome</keyword>
<gene>
    <name evidence="1" type="ORF">ACFSQJ_13745</name>
</gene>
<dbReference type="EMBL" id="JBHULB010000017">
    <property type="protein sequence ID" value="MFD2588004.1"/>
    <property type="molecule type" value="Genomic_DNA"/>
</dbReference>
<name>A0ABW5MZL7_9FLAO</name>
<dbReference type="InterPro" id="IPR018641">
    <property type="entry name" value="Trfase_1_rSAM/seldom-assoc"/>
</dbReference>
<protein>
    <submittedName>
        <fullName evidence="1">DUF2064 domain-containing protein</fullName>
    </submittedName>
</protein>
<evidence type="ECO:0000313" key="1">
    <source>
        <dbReference type="EMBL" id="MFD2588004.1"/>
    </source>
</evidence>
<dbReference type="PANTHER" id="PTHR36529">
    <property type="entry name" value="SLL1095 PROTEIN"/>
    <property type="match status" value="1"/>
</dbReference>
<proteinExistence type="predicted"/>
<dbReference type="Pfam" id="PF09837">
    <property type="entry name" value="DUF2064"/>
    <property type="match status" value="1"/>
</dbReference>
<accession>A0ABW5MZL7</accession>
<evidence type="ECO:0000313" key="2">
    <source>
        <dbReference type="Proteomes" id="UP001597526"/>
    </source>
</evidence>
<dbReference type="SUPFAM" id="SSF53448">
    <property type="entry name" value="Nucleotide-diphospho-sugar transferases"/>
    <property type="match status" value="1"/>
</dbReference>
<comment type="caution">
    <text evidence="1">The sequence shown here is derived from an EMBL/GenBank/DDBJ whole genome shotgun (WGS) entry which is preliminary data.</text>
</comment>
<dbReference type="Gene3D" id="3.90.550.10">
    <property type="entry name" value="Spore Coat Polysaccharide Biosynthesis Protein SpsA, Chain A"/>
    <property type="match status" value="1"/>
</dbReference>
<dbReference type="RefSeq" id="WP_377767545.1">
    <property type="nucleotide sequence ID" value="NZ_JBHULB010000017.1"/>
</dbReference>
<organism evidence="1 2">
    <name type="scientific">Croceitalea marina</name>
    <dbReference type="NCBI Taxonomy" id="1775166"/>
    <lineage>
        <taxon>Bacteria</taxon>
        <taxon>Pseudomonadati</taxon>
        <taxon>Bacteroidota</taxon>
        <taxon>Flavobacteriia</taxon>
        <taxon>Flavobacteriales</taxon>
        <taxon>Flavobacteriaceae</taxon>
        <taxon>Croceitalea</taxon>
    </lineage>
</organism>